<sequence>MLMCVEIDADMYANQHKASGQTELYIFPNAINLFDKNQYQELRTILHAKAAMWSRKQSVCSAVSGASKGDEAELPLGNGVQLYPFAIALRVRVLQIVCGIGGLVLGAVGWLEERQKPALGLGVPAGAITVLAAATSIYYSRGFGGWVSARSRSSHLWGAPWRALGPSPCAAVPLTILWTLAIGAHIAMLAFCIRSLMNIGCGSTTCLGVASAQLSVSVMTLAAAIYMLQLDLRFDASLSPPPRQSDTHVCTAVSMVPLTSVAINSGNSESADPGGSPSLKEGKDKEPPPPEQPT</sequence>
<keyword evidence="4" id="KW-1185">Reference proteome</keyword>
<feature type="transmembrane region" description="Helical" evidence="2">
    <location>
        <begin position="93"/>
        <end position="111"/>
    </location>
</feature>
<dbReference type="AlphaFoldDB" id="A0A8S0ZR55"/>
<evidence type="ECO:0000313" key="3">
    <source>
        <dbReference type="EMBL" id="CAB3235995.1"/>
    </source>
</evidence>
<organism evidence="3 4">
    <name type="scientific">Arctia plantaginis</name>
    <name type="common">Wood tiger moth</name>
    <name type="synonym">Phalaena plantaginis</name>
    <dbReference type="NCBI Taxonomy" id="874455"/>
    <lineage>
        <taxon>Eukaryota</taxon>
        <taxon>Metazoa</taxon>
        <taxon>Ecdysozoa</taxon>
        <taxon>Arthropoda</taxon>
        <taxon>Hexapoda</taxon>
        <taxon>Insecta</taxon>
        <taxon>Pterygota</taxon>
        <taxon>Neoptera</taxon>
        <taxon>Endopterygota</taxon>
        <taxon>Lepidoptera</taxon>
        <taxon>Glossata</taxon>
        <taxon>Ditrysia</taxon>
        <taxon>Noctuoidea</taxon>
        <taxon>Erebidae</taxon>
        <taxon>Arctiinae</taxon>
        <taxon>Arctia</taxon>
    </lineage>
</organism>
<keyword evidence="2" id="KW-0812">Transmembrane</keyword>
<proteinExistence type="predicted"/>
<protein>
    <submittedName>
        <fullName evidence="3">Uncharacterized protein</fullName>
    </submittedName>
</protein>
<dbReference type="Proteomes" id="UP000494106">
    <property type="component" value="Unassembled WGS sequence"/>
</dbReference>
<feature type="transmembrane region" description="Helical" evidence="2">
    <location>
        <begin position="170"/>
        <end position="193"/>
    </location>
</feature>
<feature type="transmembrane region" description="Helical" evidence="2">
    <location>
        <begin position="118"/>
        <end position="139"/>
    </location>
</feature>
<evidence type="ECO:0000256" key="2">
    <source>
        <dbReference type="SAM" id="Phobius"/>
    </source>
</evidence>
<accession>A0A8S0ZR55</accession>
<evidence type="ECO:0000256" key="1">
    <source>
        <dbReference type="SAM" id="MobiDB-lite"/>
    </source>
</evidence>
<feature type="region of interest" description="Disordered" evidence="1">
    <location>
        <begin position="264"/>
        <end position="294"/>
    </location>
</feature>
<dbReference type="EMBL" id="CADEBC010000485">
    <property type="protein sequence ID" value="CAB3235995.1"/>
    <property type="molecule type" value="Genomic_DNA"/>
</dbReference>
<keyword evidence="2" id="KW-0472">Membrane</keyword>
<feature type="transmembrane region" description="Helical" evidence="2">
    <location>
        <begin position="205"/>
        <end position="228"/>
    </location>
</feature>
<reference evidence="3 4" key="1">
    <citation type="submission" date="2020-04" db="EMBL/GenBank/DDBJ databases">
        <authorList>
            <person name="Wallbank WR R."/>
            <person name="Pardo Diaz C."/>
            <person name="Kozak K."/>
            <person name="Martin S."/>
            <person name="Jiggins C."/>
            <person name="Moest M."/>
            <person name="Warren A I."/>
            <person name="Byers J.R.P. K."/>
            <person name="Montejo-Kovacevich G."/>
            <person name="Yen C E."/>
        </authorList>
    </citation>
    <scope>NUCLEOTIDE SEQUENCE [LARGE SCALE GENOMIC DNA]</scope>
</reference>
<name>A0A8S0ZR55_ARCPL</name>
<evidence type="ECO:0000313" key="4">
    <source>
        <dbReference type="Proteomes" id="UP000494106"/>
    </source>
</evidence>
<gene>
    <name evidence="3" type="ORF">APLA_LOCUS6391</name>
</gene>
<dbReference type="OrthoDB" id="7466757at2759"/>
<comment type="caution">
    <text evidence="3">The sequence shown here is derived from an EMBL/GenBank/DDBJ whole genome shotgun (WGS) entry which is preliminary data.</text>
</comment>
<keyword evidence="2" id="KW-1133">Transmembrane helix</keyword>